<keyword evidence="8" id="KW-0479">Metal-binding</keyword>
<evidence type="ECO:0000256" key="13">
    <source>
        <dbReference type="ARBA" id="ARBA00030926"/>
    </source>
</evidence>
<keyword evidence="11" id="KW-0535">Nitrogen fixation</keyword>
<evidence type="ECO:0000256" key="11">
    <source>
        <dbReference type="ARBA" id="ARBA00023231"/>
    </source>
</evidence>
<protein>
    <recommendedName>
        <fullName evidence="5">FeMo cofactor biosynthesis protein NifB</fullName>
    </recommendedName>
    <alternativeName>
        <fullName evidence="14">Nitrogenase cofactor maturase NifB</fullName>
    </alternativeName>
    <alternativeName>
        <fullName evidence="13">Radical SAM assemblase NifB</fullName>
    </alternativeName>
</protein>
<dbReference type="SFLD" id="SFLDG01067">
    <property type="entry name" value="SPASM/twitch_domain_containing"/>
    <property type="match status" value="1"/>
</dbReference>
<dbReference type="Proteomes" id="UP001431572">
    <property type="component" value="Chromosome 2"/>
</dbReference>
<evidence type="ECO:0000256" key="5">
    <source>
        <dbReference type="ARBA" id="ARBA00021702"/>
    </source>
</evidence>
<evidence type="ECO:0000259" key="15">
    <source>
        <dbReference type="PROSITE" id="PS51918"/>
    </source>
</evidence>
<reference evidence="16 18" key="1">
    <citation type="submission" date="2020-06" db="EMBL/GenBank/DDBJ databases">
        <title>Anoxygenic phototrophic Chloroflexota member uses a Type I reaction center.</title>
        <authorList>
            <person name="Tsuji J.M."/>
            <person name="Shaw N.A."/>
            <person name="Nagashima S."/>
            <person name="Venkiteswaran J."/>
            <person name="Schiff S.L."/>
            <person name="Hanada S."/>
            <person name="Tank M."/>
            <person name="Neufeld J.D."/>
        </authorList>
    </citation>
    <scope>NUCLEOTIDE SEQUENCE [LARGE SCALE GENOMIC DNA]</scope>
    <source>
        <strain evidence="16">L227-S17</strain>
    </source>
</reference>
<evidence type="ECO:0000256" key="8">
    <source>
        <dbReference type="ARBA" id="ARBA00022723"/>
    </source>
</evidence>
<dbReference type="EMBL" id="CP128400">
    <property type="protein sequence ID" value="WJW68688.1"/>
    <property type="molecule type" value="Genomic_DNA"/>
</dbReference>
<evidence type="ECO:0000313" key="17">
    <source>
        <dbReference type="EMBL" id="WJW68688.1"/>
    </source>
</evidence>
<dbReference type="GO" id="GO:0051539">
    <property type="term" value="F:4 iron, 4 sulfur cluster binding"/>
    <property type="evidence" value="ECO:0007669"/>
    <property type="project" value="UniProtKB-KW"/>
</dbReference>
<dbReference type="PANTHER" id="PTHR43787">
    <property type="entry name" value="FEMO COFACTOR BIOSYNTHESIS PROTEIN NIFB-RELATED"/>
    <property type="match status" value="1"/>
</dbReference>
<proteinExistence type="inferred from homology"/>
<keyword evidence="7" id="KW-0949">S-adenosyl-L-methionine</keyword>
<evidence type="ECO:0000256" key="14">
    <source>
        <dbReference type="ARBA" id="ARBA00032102"/>
    </source>
</evidence>
<comment type="function">
    <text evidence="2">Involved in the biosynthesis of the iron-molybdenum cofactor (FeMo-co or M-cluster) found in the dinitrogenase enzyme of the nitrogenase complex in nitrogen-fixing microorganisms. NifB catalyzes the crucial step of radical SAM-dependent carbide insertion that occurs concomitant with the insertion of a 9th sulfur and the rearrangement/coupling of two [4Fe-4S] clusters into a [8Fe-9S-C] cluster, the precursor to the M-cluster.</text>
</comment>
<comment type="similarity">
    <text evidence="4">Belongs to the radical SAM superfamily. NifB family.</text>
</comment>
<evidence type="ECO:0000313" key="16">
    <source>
        <dbReference type="EMBL" id="NWJ48754.1"/>
    </source>
</evidence>
<evidence type="ECO:0000256" key="2">
    <source>
        <dbReference type="ARBA" id="ARBA00003522"/>
    </source>
</evidence>
<evidence type="ECO:0000256" key="9">
    <source>
        <dbReference type="ARBA" id="ARBA00023004"/>
    </source>
</evidence>
<dbReference type="CDD" id="cd01335">
    <property type="entry name" value="Radical_SAM"/>
    <property type="match status" value="1"/>
</dbReference>
<evidence type="ECO:0000256" key="1">
    <source>
        <dbReference type="ARBA" id="ARBA00001966"/>
    </source>
</evidence>
<keyword evidence="6" id="KW-0004">4Fe-4S</keyword>
<dbReference type="EMBL" id="JACATZ010000003">
    <property type="protein sequence ID" value="NWJ48754.1"/>
    <property type="molecule type" value="Genomic_DNA"/>
</dbReference>
<evidence type="ECO:0000313" key="19">
    <source>
        <dbReference type="Proteomes" id="UP001431572"/>
    </source>
</evidence>
<name>A0A8T7M9L5_9CHLR</name>
<evidence type="ECO:0000256" key="7">
    <source>
        <dbReference type="ARBA" id="ARBA00022691"/>
    </source>
</evidence>
<dbReference type="InterPro" id="IPR000385">
    <property type="entry name" value="MoaA_NifB_PqqE_Fe-S-bd_CS"/>
</dbReference>
<evidence type="ECO:0000256" key="3">
    <source>
        <dbReference type="ARBA" id="ARBA00005155"/>
    </source>
</evidence>
<evidence type="ECO:0000256" key="10">
    <source>
        <dbReference type="ARBA" id="ARBA00023014"/>
    </source>
</evidence>
<comment type="cofactor">
    <cofactor evidence="1">
        <name>[4Fe-4S] cluster</name>
        <dbReference type="ChEBI" id="CHEBI:49883"/>
    </cofactor>
</comment>
<dbReference type="InterPro" id="IPR058240">
    <property type="entry name" value="rSAM_sf"/>
</dbReference>
<dbReference type="PROSITE" id="PS51918">
    <property type="entry name" value="RADICAL_SAM"/>
    <property type="match status" value="1"/>
</dbReference>
<dbReference type="InterPro" id="IPR013785">
    <property type="entry name" value="Aldolase_TIM"/>
</dbReference>
<dbReference type="PROSITE" id="PS01305">
    <property type="entry name" value="MOAA_NIFB_PQQE"/>
    <property type="match status" value="1"/>
</dbReference>
<dbReference type="InterPro" id="IPR007197">
    <property type="entry name" value="rSAM"/>
</dbReference>
<evidence type="ECO:0000313" key="18">
    <source>
        <dbReference type="Proteomes" id="UP000521676"/>
    </source>
</evidence>
<organism evidence="16 18">
    <name type="scientific">Candidatus Chlorohelix allophototropha</name>
    <dbReference type="NCBI Taxonomy" id="3003348"/>
    <lineage>
        <taxon>Bacteria</taxon>
        <taxon>Bacillati</taxon>
        <taxon>Chloroflexota</taxon>
        <taxon>Chloroflexia</taxon>
        <taxon>Candidatus Chloroheliales</taxon>
        <taxon>Candidatus Chloroheliaceae</taxon>
        <taxon>Candidatus Chlorohelix</taxon>
    </lineage>
</organism>
<dbReference type="PANTHER" id="PTHR43787:SF13">
    <property type="entry name" value="FEMO COFACTOR BIOSYNTHESIS PROTEIN NIFB"/>
    <property type="match status" value="1"/>
</dbReference>
<evidence type="ECO:0000256" key="6">
    <source>
        <dbReference type="ARBA" id="ARBA00022485"/>
    </source>
</evidence>
<dbReference type="GO" id="GO:0046872">
    <property type="term" value="F:metal ion binding"/>
    <property type="evidence" value="ECO:0007669"/>
    <property type="project" value="UniProtKB-KW"/>
</dbReference>
<dbReference type="SFLD" id="SFLDF00281">
    <property type="entry name" value="FeMo_cofactor_biosynthesis_pro"/>
    <property type="match status" value="1"/>
</dbReference>
<dbReference type="SFLD" id="SFLDG01068">
    <property type="entry name" value="FeMo_cofactor_biosynthesis_pro"/>
    <property type="match status" value="1"/>
</dbReference>
<dbReference type="AlphaFoldDB" id="A0A8T7M9L5"/>
<dbReference type="InterPro" id="IPR006638">
    <property type="entry name" value="Elp3/MiaA/NifB-like_rSAM"/>
</dbReference>
<dbReference type="Gene3D" id="3.20.20.70">
    <property type="entry name" value="Aldolase class I"/>
    <property type="match status" value="1"/>
</dbReference>
<keyword evidence="12" id="KW-0456">Lyase</keyword>
<dbReference type="GO" id="GO:0032324">
    <property type="term" value="P:molybdopterin cofactor biosynthetic process"/>
    <property type="evidence" value="ECO:0007669"/>
    <property type="project" value="UniProtKB-ARBA"/>
</dbReference>
<reference evidence="17" key="2">
    <citation type="journal article" date="2024" name="Nature">
        <title>Anoxygenic phototroph of the Chloroflexota uses a type I reaction centre.</title>
        <authorList>
            <person name="Tsuji J.M."/>
            <person name="Shaw N.A."/>
            <person name="Nagashima S."/>
            <person name="Venkiteswaran J.J."/>
            <person name="Schiff S.L."/>
            <person name="Watanabe T."/>
            <person name="Fukui M."/>
            <person name="Hanada S."/>
            <person name="Tank M."/>
            <person name="Neufeld J.D."/>
        </authorList>
    </citation>
    <scope>NUCLEOTIDE SEQUENCE</scope>
    <source>
        <strain evidence="17">L227-S17</strain>
    </source>
</reference>
<dbReference type="GO" id="GO:0016829">
    <property type="term" value="F:lyase activity"/>
    <property type="evidence" value="ECO:0007669"/>
    <property type="project" value="UniProtKB-KW"/>
</dbReference>
<dbReference type="RefSeq" id="WP_341470593.1">
    <property type="nucleotide sequence ID" value="NZ_CP128400.1"/>
</dbReference>
<comment type="pathway">
    <text evidence="3">Cofactor biosynthesis; Fe-Mo cofactor biosynthesis.</text>
</comment>
<feature type="domain" description="Radical SAM core" evidence="15">
    <location>
        <begin position="30"/>
        <end position="269"/>
    </location>
</feature>
<dbReference type="SFLD" id="SFLDS00029">
    <property type="entry name" value="Radical_SAM"/>
    <property type="match status" value="1"/>
</dbReference>
<keyword evidence="9" id="KW-0408">Iron</keyword>
<sequence length="309" mass="33735">MTFTTALDSQLQPDLSAKVAAHPCYGKAAHFRFGRIHVPVAPKCNIQCGYCVRKYDCPNENRPGVTTKVVSPEQALTTIRQAMKADSRMTVLGIAGPGDPLANSASLETFLLAKEEFPGLVKCVSTNGLALPERVEELHKAGVTALTITINAVDPEVGQHIYTHVRYQGKTYRDREAFEILSANQLAGLKEAVRLGMVVKVNSVLIPGVNDQHMVEIARVVSALGAYVMNIMPLIPQAKFKDVIPPTPAELAAIRTECEKHIKQFMNCRQCRADAVGVPGEEDCSTDNSCTPKFLNDQAPMNLQPRKKV</sequence>
<accession>A0A8T7M9L5</accession>
<dbReference type="Pfam" id="PF04055">
    <property type="entry name" value="Radical_SAM"/>
    <property type="match status" value="1"/>
</dbReference>
<dbReference type="Proteomes" id="UP000521676">
    <property type="component" value="Unassembled WGS sequence"/>
</dbReference>
<keyword evidence="19" id="KW-1185">Reference proteome</keyword>
<dbReference type="SMART" id="SM00729">
    <property type="entry name" value="Elp3"/>
    <property type="match status" value="1"/>
</dbReference>
<dbReference type="SUPFAM" id="SSF102114">
    <property type="entry name" value="Radical SAM enzymes"/>
    <property type="match status" value="1"/>
</dbReference>
<gene>
    <name evidence="16" type="ORF">HXX08_23085</name>
    <name evidence="17" type="ORF">OZ401_004304</name>
</gene>
<evidence type="ECO:0000256" key="4">
    <source>
        <dbReference type="ARBA" id="ARBA00006804"/>
    </source>
</evidence>
<evidence type="ECO:0000256" key="12">
    <source>
        <dbReference type="ARBA" id="ARBA00023239"/>
    </source>
</evidence>
<keyword evidence="10" id="KW-0411">Iron-sulfur</keyword>